<evidence type="ECO:0000313" key="2">
    <source>
        <dbReference type="EMBL" id="CAK9857632.1"/>
    </source>
</evidence>
<name>A0ABP1A536_9BRYO</name>
<accession>A0ABP1A536</accession>
<reference evidence="2 3" key="1">
    <citation type="submission" date="2024-03" db="EMBL/GenBank/DDBJ databases">
        <authorList>
            <consortium name="ELIXIR-Norway"/>
            <consortium name="Elixir Norway"/>
        </authorList>
    </citation>
    <scope>NUCLEOTIDE SEQUENCE [LARGE SCALE GENOMIC DNA]</scope>
</reference>
<feature type="compositionally biased region" description="Acidic residues" evidence="1">
    <location>
        <begin position="158"/>
        <end position="171"/>
    </location>
</feature>
<organism evidence="2 3">
    <name type="scientific">Sphagnum jensenii</name>
    <dbReference type="NCBI Taxonomy" id="128206"/>
    <lineage>
        <taxon>Eukaryota</taxon>
        <taxon>Viridiplantae</taxon>
        <taxon>Streptophyta</taxon>
        <taxon>Embryophyta</taxon>
        <taxon>Bryophyta</taxon>
        <taxon>Sphagnophytina</taxon>
        <taxon>Sphagnopsida</taxon>
        <taxon>Sphagnales</taxon>
        <taxon>Sphagnaceae</taxon>
        <taxon>Sphagnum</taxon>
    </lineage>
</organism>
<protein>
    <submittedName>
        <fullName evidence="2">Uncharacterized protein</fullName>
    </submittedName>
</protein>
<evidence type="ECO:0000256" key="1">
    <source>
        <dbReference type="SAM" id="MobiDB-lite"/>
    </source>
</evidence>
<gene>
    <name evidence="2" type="ORF">CSSPJE1EN2_LOCUS627</name>
</gene>
<feature type="region of interest" description="Disordered" evidence="1">
    <location>
        <begin position="146"/>
        <end position="171"/>
    </location>
</feature>
<proteinExistence type="predicted"/>
<dbReference type="Proteomes" id="UP001497522">
    <property type="component" value="Chromosome 1"/>
</dbReference>
<dbReference type="EMBL" id="OZ023702">
    <property type="protein sequence ID" value="CAK9857632.1"/>
    <property type="molecule type" value="Genomic_DNA"/>
</dbReference>
<evidence type="ECO:0000313" key="3">
    <source>
        <dbReference type="Proteomes" id="UP001497522"/>
    </source>
</evidence>
<sequence length="171" mass="18959">MLLQQRKRNLKTQTFYPSCCSCAPGASAAGDGGCNSCCGLCIRGCVLRMTMRPELCSCSLIKSAVGGDVVRVQKLLLLQSSSTTTCVLEESGRRRRIRHGEIDYAEDVNVLPDTGWSRIIPPVECCKSWFCGEKEYHMQVVSSKSRSQLGNQHRNCAAEEEEEEEEEEEGT</sequence>
<keyword evidence="3" id="KW-1185">Reference proteome</keyword>